<dbReference type="EMBL" id="JH159153">
    <property type="protein sequence ID" value="EGZ22156.1"/>
    <property type="molecule type" value="Genomic_DNA"/>
</dbReference>
<keyword evidence="2" id="KW-1185">Reference proteome</keyword>
<protein>
    <submittedName>
        <fullName evidence="1">Uncharacterized protein</fullName>
    </submittedName>
</protein>
<dbReference type="KEGG" id="psoj:PHYSODRAFT_330005"/>
<evidence type="ECO:0000313" key="1">
    <source>
        <dbReference type="EMBL" id="EGZ22156.1"/>
    </source>
</evidence>
<evidence type="ECO:0000313" key="2">
    <source>
        <dbReference type="Proteomes" id="UP000002640"/>
    </source>
</evidence>
<dbReference type="Proteomes" id="UP000002640">
    <property type="component" value="Unassembled WGS sequence"/>
</dbReference>
<sequence>MRENTCEAAFENVTGIGSTVLTIPKEEREAVGAFLYHNRSWMPPDVICTAFALRICASSKPEISRSVKQVALMFAARSSYRAVIQLLEKGEDWPLATLNEALKATSSPNKF</sequence>
<accession>G4ZCC8</accession>
<name>G4ZCC8_PHYSP</name>
<dbReference type="AlphaFoldDB" id="G4ZCC8"/>
<gene>
    <name evidence="1" type="ORF">PHYSODRAFT_330005</name>
</gene>
<organism evidence="1 2">
    <name type="scientific">Phytophthora sojae (strain P6497)</name>
    <name type="common">Soybean stem and root rot agent</name>
    <name type="synonym">Phytophthora megasperma f. sp. glycines</name>
    <dbReference type="NCBI Taxonomy" id="1094619"/>
    <lineage>
        <taxon>Eukaryota</taxon>
        <taxon>Sar</taxon>
        <taxon>Stramenopiles</taxon>
        <taxon>Oomycota</taxon>
        <taxon>Peronosporomycetes</taxon>
        <taxon>Peronosporales</taxon>
        <taxon>Peronosporaceae</taxon>
        <taxon>Phytophthora</taxon>
    </lineage>
</organism>
<dbReference type="GeneID" id="20646037"/>
<dbReference type="RefSeq" id="XP_009524873.1">
    <property type="nucleotide sequence ID" value="XM_009526578.1"/>
</dbReference>
<reference evidence="1 2" key="1">
    <citation type="journal article" date="2006" name="Science">
        <title>Phytophthora genome sequences uncover evolutionary origins and mechanisms of pathogenesis.</title>
        <authorList>
            <person name="Tyler B.M."/>
            <person name="Tripathy S."/>
            <person name="Zhang X."/>
            <person name="Dehal P."/>
            <person name="Jiang R.H."/>
            <person name="Aerts A."/>
            <person name="Arredondo F.D."/>
            <person name="Baxter L."/>
            <person name="Bensasson D."/>
            <person name="Beynon J.L."/>
            <person name="Chapman J."/>
            <person name="Damasceno C.M."/>
            <person name="Dorrance A.E."/>
            <person name="Dou D."/>
            <person name="Dickerman A.W."/>
            <person name="Dubchak I.L."/>
            <person name="Garbelotto M."/>
            <person name="Gijzen M."/>
            <person name="Gordon S.G."/>
            <person name="Govers F."/>
            <person name="Grunwald N.J."/>
            <person name="Huang W."/>
            <person name="Ivors K.L."/>
            <person name="Jones R.W."/>
            <person name="Kamoun S."/>
            <person name="Krampis K."/>
            <person name="Lamour K.H."/>
            <person name="Lee M.K."/>
            <person name="McDonald W.H."/>
            <person name="Medina M."/>
            <person name="Meijer H.J."/>
            <person name="Nordberg E.K."/>
            <person name="Maclean D.J."/>
            <person name="Ospina-Giraldo M.D."/>
            <person name="Morris P.F."/>
            <person name="Phuntumart V."/>
            <person name="Putnam N.H."/>
            <person name="Rash S."/>
            <person name="Rose J.K."/>
            <person name="Sakihama Y."/>
            <person name="Salamov A.A."/>
            <person name="Savidor A."/>
            <person name="Scheuring C.F."/>
            <person name="Smith B.M."/>
            <person name="Sobral B.W."/>
            <person name="Terry A."/>
            <person name="Torto-Alalibo T.A."/>
            <person name="Win J."/>
            <person name="Xu Z."/>
            <person name="Zhang H."/>
            <person name="Grigoriev I.V."/>
            <person name="Rokhsar D.S."/>
            <person name="Boore J.L."/>
        </authorList>
    </citation>
    <scope>NUCLEOTIDE SEQUENCE [LARGE SCALE GENOMIC DNA]</scope>
    <source>
        <strain evidence="1 2">P6497</strain>
    </source>
</reference>
<proteinExistence type="predicted"/>
<dbReference type="InParanoid" id="G4ZCC8"/>